<accession>A0A0R3SID0</accession>
<dbReference type="EMBL" id="UYSG01001917">
    <property type="protein sequence ID" value="VDL53690.1"/>
    <property type="molecule type" value="Genomic_DNA"/>
</dbReference>
<protein>
    <submittedName>
        <fullName evidence="5">DUF5745 domain-containing protein</fullName>
    </submittedName>
</protein>
<feature type="domain" description="DUF5745" evidence="2">
    <location>
        <begin position="55"/>
        <end position="111"/>
    </location>
</feature>
<gene>
    <name evidence="3" type="ORF">HDID_LOCUS4693</name>
</gene>
<feature type="compositionally biased region" description="Basic and acidic residues" evidence="1">
    <location>
        <begin position="591"/>
        <end position="610"/>
    </location>
</feature>
<dbReference type="InterPro" id="IPR044039">
    <property type="entry name" value="DUF5745"/>
</dbReference>
<evidence type="ECO:0000256" key="1">
    <source>
        <dbReference type="SAM" id="MobiDB-lite"/>
    </source>
</evidence>
<evidence type="ECO:0000259" key="2">
    <source>
        <dbReference type="Pfam" id="PF19016"/>
    </source>
</evidence>
<feature type="region of interest" description="Disordered" evidence="1">
    <location>
        <begin position="574"/>
        <end position="610"/>
    </location>
</feature>
<evidence type="ECO:0000313" key="4">
    <source>
        <dbReference type="Proteomes" id="UP000274504"/>
    </source>
</evidence>
<evidence type="ECO:0000313" key="5">
    <source>
        <dbReference type="WBParaSite" id="HDID_0000469501-mRNA-1"/>
    </source>
</evidence>
<dbReference type="Pfam" id="PF19016">
    <property type="entry name" value="DUF5745"/>
    <property type="match status" value="1"/>
</dbReference>
<evidence type="ECO:0000313" key="3">
    <source>
        <dbReference type="EMBL" id="VDL53690.1"/>
    </source>
</evidence>
<sequence length="610" mass="68356">MDRISCSPMMRSSCARNEYTMIEDEELDADYFVHFYADMFGSNIGTPPFYPDFVVPYPKATSVEERLENIKAIEKDVENRLNVTISHIPPHEIIDKNPSAVKHLHELMRAIDEARLSHVSFNHPKELPRRVQLQYNSPVIVNSTPHGFIKQDVVSPPFTPFNNKSVEIAKSSALKSVTDSGVVTAAPVQKVADLNESQQSIGTLSRLSNQIWEAKTKASLVYDLAQRNLTDDLQPNLQNLRQHLVSLEAQINSAITAIDRLAVRSDAHLDSDATTAQSLPSEYDECAHLDYELEKTLREMKKMPAKKTVHFTDVVRRVEMMKAIEKEESHSIQSLSPKSKPLDVKELHTSMHDIEEEKLFESQYSVCANTVIHNLSQLYVPTLQPLEEESIQFSNSSMLNGLNDSPLLTSTPLTTSRLNTSEDATGKSLDISGFNDLTPAVCIPLNVNRLNFSEISTSTLLILSCLNDTEPPTSATFNISDFDNSELAACIPSDVSGSNSSHHSILSRSHLSDVNWEAKVKEALARIKMPQMEMTKDDQSELSSVRRNLVSLKEMLRSTIRAIDQLTLRNSRTLDSDDDATTIAESLPSNYDERSHLDSELEKTLTEMKK</sequence>
<dbReference type="Proteomes" id="UP000274504">
    <property type="component" value="Unassembled WGS sequence"/>
</dbReference>
<dbReference type="OrthoDB" id="6264365at2759"/>
<reference evidence="5" key="1">
    <citation type="submission" date="2017-02" db="UniProtKB">
        <authorList>
            <consortium name="WormBaseParasite"/>
        </authorList>
    </citation>
    <scope>IDENTIFICATION</scope>
</reference>
<proteinExistence type="predicted"/>
<name>A0A0R3SID0_HYMDI</name>
<dbReference type="AlphaFoldDB" id="A0A0R3SID0"/>
<organism evidence="5">
    <name type="scientific">Hymenolepis diminuta</name>
    <name type="common">Rat tapeworm</name>
    <dbReference type="NCBI Taxonomy" id="6216"/>
    <lineage>
        <taxon>Eukaryota</taxon>
        <taxon>Metazoa</taxon>
        <taxon>Spiralia</taxon>
        <taxon>Lophotrochozoa</taxon>
        <taxon>Platyhelminthes</taxon>
        <taxon>Cestoda</taxon>
        <taxon>Eucestoda</taxon>
        <taxon>Cyclophyllidea</taxon>
        <taxon>Hymenolepididae</taxon>
        <taxon>Hymenolepis</taxon>
    </lineage>
</organism>
<dbReference type="WBParaSite" id="HDID_0000469501-mRNA-1">
    <property type="protein sequence ID" value="HDID_0000469501-mRNA-1"/>
    <property type="gene ID" value="HDID_0000469501"/>
</dbReference>
<reference evidence="3 4" key="2">
    <citation type="submission" date="2018-11" db="EMBL/GenBank/DDBJ databases">
        <authorList>
            <consortium name="Pathogen Informatics"/>
        </authorList>
    </citation>
    <scope>NUCLEOTIDE SEQUENCE [LARGE SCALE GENOMIC DNA]</scope>
</reference>